<dbReference type="Gene3D" id="2.60.40.420">
    <property type="entry name" value="Cupredoxins - blue copper proteins"/>
    <property type="match status" value="1"/>
</dbReference>
<organism evidence="4 5">
    <name type="scientific">Diplodia corticola</name>
    <dbReference type="NCBI Taxonomy" id="236234"/>
    <lineage>
        <taxon>Eukaryota</taxon>
        <taxon>Fungi</taxon>
        <taxon>Dikarya</taxon>
        <taxon>Ascomycota</taxon>
        <taxon>Pezizomycotina</taxon>
        <taxon>Dothideomycetes</taxon>
        <taxon>Dothideomycetes incertae sedis</taxon>
        <taxon>Botryosphaeriales</taxon>
        <taxon>Botryosphaeriaceae</taxon>
        <taxon>Diplodia</taxon>
    </lineage>
</organism>
<dbReference type="Proteomes" id="UP000183809">
    <property type="component" value="Unassembled WGS sequence"/>
</dbReference>
<dbReference type="GeneID" id="31014720"/>
<gene>
    <name evidence="4" type="ORF">BKCO1_3200067</name>
</gene>
<comment type="caution">
    <text evidence="4">The sequence shown here is derived from an EMBL/GenBank/DDBJ whole genome shotgun (WGS) entry which is preliminary data.</text>
</comment>
<proteinExistence type="inferred from homology"/>
<sequence>MLFGSVHLGVGALLVAGTFAGDDKWLSPVYQNLYSVPLPTPPIKQKKATFTNPKTGGAIDYYEVTISPLQQQVYPGLGKANLVGYDGISPGPTFKIDRGTETVVRFINRSGGLANSVHLHGSPSYAPFDGWAEDTTDPGSYKDYYWPNMQRARTLWYHDHAVFHTAENAYFGNGRGG</sequence>
<dbReference type="GO" id="GO:0005507">
    <property type="term" value="F:copper ion binding"/>
    <property type="evidence" value="ECO:0007669"/>
    <property type="project" value="InterPro"/>
</dbReference>
<name>A0A1J9RY33_9PEZI</name>
<dbReference type="InterPro" id="IPR011707">
    <property type="entry name" value="Cu-oxidase-like_N"/>
</dbReference>
<evidence type="ECO:0000259" key="3">
    <source>
        <dbReference type="Pfam" id="PF07732"/>
    </source>
</evidence>
<keyword evidence="5" id="KW-1185">Reference proteome</keyword>
<comment type="similarity">
    <text evidence="1">Belongs to the multicopper oxidase family.</text>
</comment>
<dbReference type="EMBL" id="MNUE01000032">
    <property type="protein sequence ID" value="OJD33255.1"/>
    <property type="molecule type" value="Genomic_DNA"/>
</dbReference>
<feature type="signal peptide" evidence="2">
    <location>
        <begin position="1"/>
        <end position="20"/>
    </location>
</feature>
<evidence type="ECO:0000313" key="4">
    <source>
        <dbReference type="EMBL" id="OJD33255.1"/>
    </source>
</evidence>
<evidence type="ECO:0000256" key="2">
    <source>
        <dbReference type="SAM" id="SignalP"/>
    </source>
</evidence>
<dbReference type="STRING" id="236234.A0A1J9RY33"/>
<protein>
    <submittedName>
        <fullName evidence="4">Bilirubin oxidase</fullName>
    </submittedName>
</protein>
<evidence type="ECO:0000256" key="1">
    <source>
        <dbReference type="ARBA" id="ARBA00010609"/>
    </source>
</evidence>
<dbReference type="OrthoDB" id="262547at2759"/>
<evidence type="ECO:0000313" key="5">
    <source>
        <dbReference type="Proteomes" id="UP000183809"/>
    </source>
</evidence>
<feature type="domain" description="Plastocyanin-like" evidence="3">
    <location>
        <begin position="73"/>
        <end position="170"/>
    </location>
</feature>
<dbReference type="InterPro" id="IPR008972">
    <property type="entry name" value="Cupredoxin"/>
</dbReference>
<dbReference type="AlphaFoldDB" id="A0A1J9RY33"/>
<feature type="chain" id="PRO_5012205015" evidence="2">
    <location>
        <begin position="21"/>
        <end position="177"/>
    </location>
</feature>
<accession>A0A1J9RY33</accession>
<keyword evidence="2" id="KW-0732">Signal</keyword>
<dbReference type="Pfam" id="PF07732">
    <property type="entry name" value="Cu-oxidase_3"/>
    <property type="match status" value="1"/>
</dbReference>
<reference evidence="4 5" key="1">
    <citation type="submission" date="2016-10" db="EMBL/GenBank/DDBJ databases">
        <title>Proteomics and genomics reveal pathogen-plant mechanisms compatible with a hemibiotrophic lifestyle of Diplodia corticola.</title>
        <authorList>
            <person name="Fernandes I."/>
            <person name="De Jonge R."/>
            <person name="Van De Peer Y."/>
            <person name="Devreese B."/>
            <person name="Alves A."/>
            <person name="Esteves A.C."/>
        </authorList>
    </citation>
    <scope>NUCLEOTIDE SEQUENCE [LARGE SCALE GENOMIC DNA]</scope>
    <source>
        <strain evidence="4 5">CBS 112549</strain>
    </source>
</reference>
<dbReference type="SUPFAM" id="SSF49503">
    <property type="entry name" value="Cupredoxins"/>
    <property type="match status" value="1"/>
</dbReference>
<dbReference type="RefSeq" id="XP_020129515.1">
    <property type="nucleotide sequence ID" value="XM_020274459.1"/>
</dbReference>